<accession>A0A3B0ZZM5</accession>
<dbReference type="Pfam" id="PF01523">
    <property type="entry name" value="PmbA_TldD_1st"/>
    <property type="match status" value="1"/>
</dbReference>
<dbReference type="GO" id="GO:0008237">
    <property type="term" value="F:metallopeptidase activity"/>
    <property type="evidence" value="ECO:0007669"/>
    <property type="project" value="InterPro"/>
</dbReference>
<dbReference type="InterPro" id="IPR036059">
    <property type="entry name" value="TldD/PmbA_sf"/>
</dbReference>
<organism evidence="4">
    <name type="scientific">hydrothermal vent metagenome</name>
    <dbReference type="NCBI Taxonomy" id="652676"/>
    <lineage>
        <taxon>unclassified sequences</taxon>
        <taxon>metagenomes</taxon>
        <taxon>ecological metagenomes</taxon>
    </lineage>
</organism>
<evidence type="ECO:0000313" key="4">
    <source>
        <dbReference type="EMBL" id="VAW94710.1"/>
    </source>
</evidence>
<dbReference type="Pfam" id="PF19290">
    <property type="entry name" value="PmbA_TldD_2nd"/>
    <property type="match status" value="1"/>
</dbReference>
<sequence>MSQTIEKQASRDAEPFDTNSLKETVEFTLQQAKSKGASATEAGLSVETGLSVTVRMGEVETIEYNRDRSFGITVYFGQRKGSASTTDFSRQAVIDTVNAACDIARYTEEDKYSGIAEKDKLAFDYPDLDLNHPWELSAEQAIEMATQCEAKSLEYDKRITNSEGAYITAHQGYRIYANSHGFVGDYASTRHSNGCTVIASEGEGMERDYWYSIARNASKLDDLDRVGEMAAKRALQRLNARQVKTQKVPVVFHAEVARGLLGHLVRALGGGAQYRRASFLVDKLGTKILPDRIHIDERPHLKQAIGSAPFDGEGVKNSAHDLVKDGVIQSYVLDTYAARRLDSVTTGNSGGMHNLFINTDDYDLDGLLKEMGTGILVTEVMGQGVNIVTGDYSRGGTGFWVENGEIQYPIEEFTLASNLAEMYQRLMLVGNDVDLRSSLCTGSWLIDEMTIAGA</sequence>
<proteinExistence type="predicted"/>
<evidence type="ECO:0000259" key="1">
    <source>
        <dbReference type="Pfam" id="PF01523"/>
    </source>
</evidence>
<dbReference type="NCBIfam" id="NF008268">
    <property type="entry name" value="PRK11040.1"/>
    <property type="match status" value="1"/>
</dbReference>
<dbReference type="InterPro" id="IPR045570">
    <property type="entry name" value="Metalloprtase-TldD/E_cen_dom"/>
</dbReference>
<feature type="domain" description="Metalloprotease TldD/E C-terminal" evidence="2">
    <location>
        <begin position="245"/>
        <end position="453"/>
    </location>
</feature>
<dbReference type="InterPro" id="IPR045569">
    <property type="entry name" value="Metalloprtase-TldD/E_C"/>
</dbReference>
<evidence type="ECO:0000259" key="3">
    <source>
        <dbReference type="Pfam" id="PF19290"/>
    </source>
</evidence>
<feature type="domain" description="Metalloprotease TldD/E central" evidence="3">
    <location>
        <begin position="132"/>
        <end position="238"/>
    </location>
</feature>
<dbReference type="InterPro" id="IPR047657">
    <property type="entry name" value="PmbA"/>
</dbReference>
<dbReference type="GO" id="GO:0006508">
    <property type="term" value="P:proteolysis"/>
    <property type="evidence" value="ECO:0007669"/>
    <property type="project" value="InterPro"/>
</dbReference>
<dbReference type="PANTHER" id="PTHR43421:SF1">
    <property type="entry name" value="METALLOPROTEASE PMBA"/>
    <property type="match status" value="1"/>
</dbReference>
<gene>
    <name evidence="4" type="ORF">MNBD_GAMMA21-3035</name>
</gene>
<name>A0A3B0ZZM5_9ZZZZ</name>
<protein>
    <submittedName>
        <fullName evidence="4">TldE protein, part of TldE/TldD proteolytic complex</fullName>
    </submittedName>
</protein>
<dbReference type="InterPro" id="IPR002510">
    <property type="entry name" value="Metalloprtase-TldD/E_N"/>
</dbReference>
<dbReference type="SUPFAM" id="SSF111283">
    <property type="entry name" value="Putative modulator of DNA gyrase, PmbA/TldD"/>
    <property type="match status" value="1"/>
</dbReference>
<dbReference type="Gene3D" id="3.30.2290.10">
    <property type="entry name" value="PmbA/TldD superfamily"/>
    <property type="match status" value="1"/>
</dbReference>
<dbReference type="Pfam" id="PF19289">
    <property type="entry name" value="PmbA_TldD_3rd"/>
    <property type="match status" value="1"/>
</dbReference>
<dbReference type="EMBL" id="UOFR01000029">
    <property type="protein sequence ID" value="VAW94710.1"/>
    <property type="molecule type" value="Genomic_DNA"/>
</dbReference>
<dbReference type="InterPro" id="IPR035068">
    <property type="entry name" value="TldD/PmbA_N"/>
</dbReference>
<evidence type="ECO:0000259" key="2">
    <source>
        <dbReference type="Pfam" id="PF19289"/>
    </source>
</evidence>
<reference evidence="4" key="1">
    <citation type="submission" date="2018-06" db="EMBL/GenBank/DDBJ databases">
        <authorList>
            <person name="Zhirakovskaya E."/>
        </authorList>
    </citation>
    <scope>NUCLEOTIDE SEQUENCE</scope>
</reference>
<dbReference type="AlphaFoldDB" id="A0A3B0ZZM5"/>
<feature type="domain" description="Metalloprotease TldD/E N-terminal" evidence="1">
    <location>
        <begin position="43"/>
        <end position="104"/>
    </location>
</feature>
<dbReference type="PANTHER" id="PTHR43421">
    <property type="entry name" value="METALLOPROTEASE PMBA"/>
    <property type="match status" value="1"/>
</dbReference>
<dbReference type="GO" id="GO:0005829">
    <property type="term" value="C:cytosol"/>
    <property type="evidence" value="ECO:0007669"/>
    <property type="project" value="TreeGrafter"/>
</dbReference>